<evidence type="ECO:0000256" key="7">
    <source>
        <dbReference type="HAMAP-Rule" id="MF_00108"/>
    </source>
</evidence>
<dbReference type="EC" id="2.7.7.60" evidence="7"/>
<evidence type="ECO:0000256" key="2">
    <source>
        <dbReference type="ARBA" id="ARBA00004787"/>
    </source>
</evidence>
<evidence type="ECO:0000256" key="1">
    <source>
        <dbReference type="ARBA" id="ARBA00001282"/>
    </source>
</evidence>
<evidence type="ECO:0000313" key="9">
    <source>
        <dbReference type="EMBL" id="GMA35128.1"/>
    </source>
</evidence>
<feature type="site" description="Transition state stabilizer" evidence="7">
    <location>
        <position position="79"/>
    </location>
</feature>
<protein>
    <recommendedName>
        <fullName evidence="7">2-C-methyl-D-erythritol 4-phosphate cytidylyltransferase</fullName>
        <ecNumber evidence="7">2.7.7.60</ecNumber>
    </recommendedName>
    <alternativeName>
        <fullName evidence="7">4-diphosphocytidyl-2C-methyl-D-erythritol synthase</fullName>
    </alternativeName>
    <alternativeName>
        <fullName evidence="7">MEP cytidylyltransferase</fullName>
        <shortName evidence="7">MCT</shortName>
    </alternativeName>
</protein>
<dbReference type="InterPro" id="IPR034683">
    <property type="entry name" value="IspD/TarI"/>
</dbReference>
<evidence type="ECO:0000256" key="6">
    <source>
        <dbReference type="ARBA" id="ARBA00023229"/>
    </source>
</evidence>
<dbReference type="Pfam" id="PF21095">
    <property type="entry name" value="CarD_C"/>
    <property type="match status" value="1"/>
</dbReference>
<dbReference type="Gene3D" id="3.90.550.10">
    <property type="entry name" value="Spore Coat Polysaccharide Biosynthesis Protein SpsA, Chain A"/>
    <property type="match status" value="1"/>
</dbReference>
<dbReference type="InterPro" id="IPR029044">
    <property type="entry name" value="Nucleotide-diphossugar_trans"/>
</dbReference>
<comment type="similarity">
    <text evidence="3 7">Belongs to the IspD/TarI cytidylyltransferase family. IspD subfamily.</text>
</comment>
<feature type="site" description="Positions MEP for the nucleophilic attack" evidence="7">
    <location>
        <position position="258"/>
    </location>
</feature>
<gene>
    <name evidence="7 9" type="primary">ispD</name>
    <name evidence="9" type="ORF">GCM10025876_13320</name>
</gene>
<proteinExistence type="inferred from homology"/>
<keyword evidence="4 7" id="KW-0808">Transferase</keyword>
<evidence type="ECO:0000256" key="3">
    <source>
        <dbReference type="ARBA" id="ARBA00009789"/>
    </source>
</evidence>
<dbReference type="Pfam" id="PF01128">
    <property type="entry name" value="IspD"/>
    <property type="match status" value="1"/>
</dbReference>
<evidence type="ECO:0000259" key="8">
    <source>
        <dbReference type="Pfam" id="PF21095"/>
    </source>
</evidence>
<dbReference type="HAMAP" id="MF_00108">
    <property type="entry name" value="IspD"/>
    <property type="match status" value="1"/>
</dbReference>
<dbReference type="InterPro" id="IPR050088">
    <property type="entry name" value="IspD/TarI_cytidylyltransf_bact"/>
</dbReference>
<comment type="function">
    <text evidence="7">Catalyzes the formation of 4-diphosphocytidyl-2-C-methyl-D-erythritol from CTP and 2-C-methyl-D-erythritol 4-phosphate (MEP).</text>
</comment>
<dbReference type="GO" id="GO:0016779">
    <property type="term" value="F:nucleotidyltransferase activity"/>
    <property type="evidence" value="ECO:0007669"/>
    <property type="project" value="UniProtKB-KW"/>
</dbReference>
<sequence>MAEVVRDLSRRDTDKGLSAGEKRMLHKARQILVSEPRAGREVRRAHRREAPRRGPRVVTVAAVVTAAGSGSRLGADVPKALVEVQGRPLVVWAVEAVLQVADAVVVTAPSAHLAEFRAAVPRATVVAGGEERQESVAAGLAALPAEASIVLIHDAARAFQPATVMRALVAAVEAGADGAVPVVPVVDTLVAASNDGGLGATVDRDALRAVQTPQVFTMAAATAAHAQAADAAATDDAQLALAAGFRVVELPGDERGFKVTRPLDLALASAVATQAKEPA</sequence>
<dbReference type="PANTHER" id="PTHR32125:SF4">
    <property type="entry name" value="2-C-METHYL-D-ERYTHRITOL 4-PHOSPHATE CYTIDYLYLTRANSFERASE, CHLOROPLASTIC"/>
    <property type="match status" value="1"/>
</dbReference>
<dbReference type="PROSITE" id="PS01295">
    <property type="entry name" value="ISPD"/>
    <property type="match status" value="1"/>
</dbReference>
<dbReference type="PANTHER" id="PTHR32125">
    <property type="entry name" value="2-C-METHYL-D-ERYTHRITOL 4-PHOSPHATE CYTIDYLYLTRANSFERASE, CHLOROPLASTIC"/>
    <property type="match status" value="1"/>
</dbReference>
<comment type="pathway">
    <text evidence="2 7">Isoprenoid biosynthesis; isopentenyl diphosphate biosynthesis via DXP pathway; isopentenyl diphosphate from 1-deoxy-D-xylulose 5-phosphate: step 2/6.</text>
</comment>
<dbReference type="InterPro" id="IPR018294">
    <property type="entry name" value="ISPD_synthase_CS"/>
</dbReference>
<name>A0ABQ6IDE9_9MICO</name>
<dbReference type="Proteomes" id="UP001157125">
    <property type="component" value="Unassembled WGS sequence"/>
</dbReference>
<evidence type="ECO:0000313" key="10">
    <source>
        <dbReference type="Proteomes" id="UP001157125"/>
    </source>
</evidence>
<feature type="site" description="Transition state stabilizer" evidence="7">
    <location>
        <position position="72"/>
    </location>
</feature>
<dbReference type="SUPFAM" id="SSF53448">
    <property type="entry name" value="Nucleotide-diphospho-sugar transferases"/>
    <property type="match status" value="1"/>
</dbReference>
<evidence type="ECO:0000256" key="5">
    <source>
        <dbReference type="ARBA" id="ARBA00022695"/>
    </source>
</evidence>
<keyword evidence="5 7" id="KW-0548">Nucleotidyltransferase</keyword>
<keyword evidence="10" id="KW-1185">Reference proteome</keyword>
<dbReference type="EMBL" id="BSUN01000001">
    <property type="protein sequence ID" value="GMA35128.1"/>
    <property type="molecule type" value="Genomic_DNA"/>
</dbReference>
<feature type="domain" description="CarD C-terminal" evidence="8">
    <location>
        <begin position="1"/>
        <end position="36"/>
    </location>
</feature>
<feature type="site" description="Positions MEP for the nucleophilic attack" evidence="7">
    <location>
        <position position="204"/>
    </location>
</feature>
<dbReference type="InterPro" id="IPR048792">
    <property type="entry name" value="CarD_C"/>
</dbReference>
<comment type="catalytic activity">
    <reaction evidence="1 7">
        <text>2-C-methyl-D-erythritol 4-phosphate + CTP + H(+) = 4-CDP-2-C-methyl-D-erythritol + diphosphate</text>
        <dbReference type="Rhea" id="RHEA:13429"/>
        <dbReference type="ChEBI" id="CHEBI:15378"/>
        <dbReference type="ChEBI" id="CHEBI:33019"/>
        <dbReference type="ChEBI" id="CHEBI:37563"/>
        <dbReference type="ChEBI" id="CHEBI:57823"/>
        <dbReference type="ChEBI" id="CHEBI:58262"/>
        <dbReference type="EC" id="2.7.7.60"/>
    </reaction>
</comment>
<comment type="caution">
    <text evidence="9">The sequence shown here is derived from an EMBL/GenBank/DDBJ whole genome shotgun (WGS) entry which is preliminary data.</text>
</comment>
<accession>A0ABQ6IDE9</accession>
<dbReference type="Gene3D" id="1.20.58.1290">
    <property type="entry name" value="CarD-like, C-terminal domain"/>
    <property type="match status" value="1"/>
</dbReference>
<dbReference type="InterPro" id="IPR042215">
    <property type="entry name" value="CarD-like_C"/>
</dbReference>
<dbReference type="NCBIfam" id="TIGR00453">
    <property type="entry name" value="ispD"/>
    <property type="match status" value="1"/>
</dbReference>
<keyword evidence="6 7" id="KW-0414">Isoprene biosynthesis</keyword>
<dbReference type="InterPro" id="IPR001228">
    <property type="entry name" value="IspD"/>
</dbReference>
<evidence type="ECO:0000256" key="4">
    <source>
        <dbReference type="ARBA" id="ARBA00022679"/>
    </source>
</evidence>
<organism evidence="9 10">
    <name type="scientific">Demequina litorisediminis</name>
    <dbReference type="NCBI Taxonomy" id="1849022"/>
    <lineage>
        <taxon>Bacteria</taxon>
        <taxon>Bacillati</taxon>
        <taxon>Actinomycetota</taxon>
        <taxon>Actinomycetes</taxon>
        <taxon>Micrococcales</taxon>
        <taxon>Demequinaceae</taxon>
        <taxon>Demequina</taxon>
    </lineage>
</organism>
<reference evidence="10" key="1">
    <citation type="journal article" date="2019" name="Int. J. Syst. Evol. Microbiol.">
        <title>The Global Catalogue of Microorganisms (GCM) 10K type strain sequencing project: providing services to taxonomists for standard genome sequencing and annotation.</title>
        <authorList>
            <consortium name="The Broad Institute Genomics Platform"/>
            <consortium name="The Broad Institute Genome Sequencing Center for Infectious Disease"/>
            <person name="Wu L."/>
            <person name="Ma J."/>
        </authorList>
    </citation>
    <scope>NUCLEOTIDE SEQUENCE [LARGE SCALE GENOMIC DNA]</scope>
    <source>
        <strain evidence="10">NBRC 112299</strain>
    </source>
</reference>